<dbReference type="InterPro" id="IPR010319">
    <property type="entry name" value="Transglutaminase-like_Cys_pept"/>
</dbReference>
<keyword evidence="2" id="KW-1185">Reference proteome</keyword>
<dbReference type="EMBL" id="CP002826">
    <property type="protein sequence ID" value="AEI06697.1"/>
    <property type="molecule type" value="Genomic_DNA"/>
</dbReference>
<dbReference type="PANTHER" id="PTHR39327">
    <property type="match status" value="1"/>
</dbReference>
<protein>
    <submittedName>
        <fullName evidence="1">Uncharacterized protein</fullName>
    </submittedName>
</protein>
<dbReference type="Gene3D" id="3.10.620.30">
    <property type="match status" value="1"/>
</dbReference>
<name>B6JI14_AFIC5</name>
<dbReference type="PATRIC" id="fig|504832.7.peg.2107"/>
<evidence type="ECO:0000313" key="1">
    <source>
        <dbReference type="EMBL" id="AEI06697.1"/>
    </source>
</evidence>
<evidence type="ECO:0000313" key="2">
    <source>
        <dbReference type="Proteomes" id="UP000007730"/>
    </source>
</evidence>
<sequence length="347" mass="36988">MSSTLKASKPLAAGAVLLGSVLWLAGTVTETKAGARDVRASDHVLRFDEAPLAAPQAKFFTINGVLAKLDAQRNGKPTTNTSRDTVGDVELAALTPDGIATDTPPIQITPTVGPEPFGLFVFRAPEGTLWRKWRGVAADMAKDHDSLARCSYDAATCSPAAARFARLVTSAKAKSGRAQLEDINQGVNLSIRYVNDTMQHGVPDRWSSALASFTTGAGDCEDYAIAKYAALREAGYAAETLRLVLVRDRAVRQDHAVLAVRHEDKWLIMDNRSARLREDSEISSFTPLFAINERGVQLFAVPYANRDTDGASDASPATDALGTMAWTGSDTAATPAGGAIGERPLLM</sequence>
<dbReference type="InterPro" id="IPR038765">
    <property type="entry name" value="Papain-like_cys_pep_sf"/>
</dbReference>
<dbReference type="AlphaFoldDB" id="B6JI14"/>
<dbReference type="Pfam" id="PF06035">
    <property type="entry name" value="Peptidase_C93"/>
    <property type="match status" value="1"/>
</dbReference>
<dbReference type="Proteomes" id="UP000007730">
    <property type="component" value="Chromosome"/>
</dbReference>
<dbReference type="KEGG" id="oca:OCAR_6039"/>
<reference evidence="1 2" key="1">
    <citation type="journal article" date="2011" name="J. Bacteriol.">
        <title>Complete genome sequences of the chemolithoautotrophic Oligotropha carboxidovorans strains OM4 and OM5.</title>
        <authorList>
            <person name="Volland S."/>
            <person name="Rachinger M."/>
            <person name="Strittmatter A."/>
            <person name="Daniel R."/>
            <person name="Gottschalk G."/>
            <person name="Meyer O."/>
        </authorList>
    </citation>
    <scope>NUCLEOTIDE SEQUENCE [LARGE SCALE GENOMIC DNA]</scope>
    <source>
        <strain evidence="2">ATCC 49405 / DSM 1227 / KCTC 32145 / OM5</strain>
    </source>
</reference>
<dbReference type="eggNOG" id="COG3672">
    <property type="taxonomic scope" value="Bacteria"/>
</dbReference>
<dbReference type="STRING" id="504832.OCA5_c19880"/>
<accession>B6JI14</accession>
<dbReference type="RefSeq" id="WP_012563184.1">
    <property type="nucleotide sequence ID" value="NC_011386.1"/>
</dbReference>
<dbReference type="KEGG" id="ocg:OCA5_c19880"/>
<dbReference type="SUPFAM" id="SSF54001">
    <property type="entry name" value="Cysteine proteinases"/>
    <property type="match status" value="1"/>
</dbReference>
<gene>
    <name evidence="1" type="ordered locus">OCA5_c19880</name>
</gene>
<organism evidence="1 2">
    <name type="scientific">Afipia carboxidovorans (strain ATCC 49405 / DSM 1227 / KCTC 32145 / OM5)</name>
    <name type="common">Oligotropha carboxidovorans</name>
    <dbReference type="NCBI Taxonomy" id="504832"/>
    <lineage>
        <taxon>Bacteria</taxon>
        <taxon>Pseudomonadati</taxon>
        <taxon>Pseudomonadota</taxon>
        <taxon>Alphaproteobacteria</taxon>
        <taxon>Hyphomicrobiales</taxon>
        <taxon>Nitrobacteraceae</taxon>
        <taxon>Afipia</taxon>
    </lineage>
</organism>
<dbReference type="OrthoDB" id="5401788at2"/>
<proteinExistence type="predicted"/>
<dbReference type="PANTHER" id="PTHR39327:SF1">
    <property type="entry name" value="BLR5470 PROTEIN"/>
    <property type="match status" value="1"/>
</dbReference>
<dbReference type="HOGENOM" id="CLU_070000_0_0_5"/>